<protein>
    <submittedName>
        <fullName evidence="2">Unnamed protein product</fullName>
    </submittedName>
</protein>
<accession>A0A9W7CQG6</accession>
<name>A0A9W7CQG6_9STRA</name>
<evidence type="ECO:0000256" key="1">
    <source>
        <dbReference type="SAM" id="MobiDB-lite"/>
    </source>
</evidence>
<feature type="region of interest" description="Disordered" evidence="1">
    <location>
        <begin position="82"/>
        <end position="132"/>
    </location>
</feature>
<feature type="compositionally biased region" description="Low complexity" evidence="1">
    <location>
        <begin position="118"/>
        <end position="127"/>
    </location>
</feature>
<dbReference type="Proteomes" id="UP001165083">
    <property type="component" value="Unassembled WGS sequence"/>
</dbReference>
<proteinExistence type="predicted"/>
<organism evidence="2 3">
    <name type="scientific">Phytophthora lilii</name>
    <dbReference type="NCBI Taxonomy" id="2077276"/>
    <lineage>
        <taxon>Eukaryota</taxon>
        <taxon>Sar</taxon>
        <taxon>Stramenopiles</taxon>
        <taxon>Oomycota</taxon>
        <taxon>Peronosporomycetes</taxon>
        <taxon>Peronosporales</taxon>
        <taxon>Peronosporaceae</taxon>
        <taxon>Phytophthora</taxon>
    </lineage>
</organism>
<evidence type="ECO:0000313" key="3">
    <source>
        <dbReference type="Proteomes" id="UP001165083"/>
    </source>
</evidence>
<sequence length="384" mass="42103">MKADLKMRWLETILEYILNETESSVRLAALKQALQPFANGKMPPPATPTQQSKPTLASAEKTFQLLLSQLSASDKASLLSKLAPPPVTKSATEVVDRAASPVPELEHPTASALETVNESSESTTSSSGDGKTELAQAANISRRLKRKLTAVNAVSEPKEWQEYVKVGSLDVGCQTTFEVEQEASDSFSGTSGMPQNTTSARESSRVSASPVKTTPLTLTSLLGKNGMGAGTKNKKDRYQKINSVAVPRAISRLITSWRMNTDQLVQFAKKSLANVLKIIADAYSEMLTATRRKTQQQRFSDGIVTPWEGVQYTHEQLVQPLALRSNTRRRDSLPNFLFPDTARFTAKMSELHHPEAFDAPTIHTQFAYLLSHVTVKGPETLTRS</sequence>
<dbReference type="EMBL" id="BSXW01001385">
    <property type="protein sequence ID" value="GMF36354.1"/>
    <property type="molecule type" value="Genomic_DNA"/>
</dbReference>
<keyword evidence="3" id="KW-1185">Reference proteome</keyword>
<dbReference type="OrthoDB" id="10638189at2759"/>
<dbReference type="AlphaFoldDB" id="A0A9W7CQG6"/>
<feature type="region of interest" description="Disordered" evidence="1">
    <location>
        <begin position="183"/>
        <end position="210"/>
    </location>
</feature>
<gene>
    <name evidence="2" type="ORF">Plil01_001539300</name>
</gene>
<reference evidence="2" key="1">
    <citation type="submission" date="2023-04" db="EMBL/GenBank/DDBJ databases">
        <title>Phytophthora lilii NBRC 32176.</title>
        <authorList>
            <person name="Ichikawa N."/>
            <person name="Sato H."/>
            <person name="Tonouchi N."/>
        </authorList>
    </citation>
    <scope>NUCLEOTIDE SEQUENCE</scope>
    <source>
        <strain evidence="2">NBRC 32176</strain>
    </source>
</reference>
<comment type="caution">
    <text evidence="2">The sequence shown here is derived from an EMBL/GenBank/DDBJ whole genome shotgun (WGS) entry which is preliminary data.</text>
</comment>
<evidence type="ECO:0000313" key="2">
    <source>
        <dbReference type="EMBL" id="GMF36354.1"/>
    </source>
</evidence>